<dbReference type="EMBL" id="MK500334">
    <property type="protein sequence ID" value="QBK86468.1"/>
    <property type="molecule type" value="Genomic_DNA"/>
</dbReference>
<name>A0A481YTA0_9VIRU</name>
<evidence type="ECO:0000313" key="1">
    <source>
        <dbReference type="EMBL" id="QBK86468.1"/>
    </source>
</evidence>
<sequence>MVEIFYPQKMVDLLSVLSTSKIVKEPLENILNTITDYWDFDEESECIKCQLSCDPSIGACIFKTDDGFLVRYEIDNDPNKKIQDLEWNPPPTSVWRTVWMLFDELYE</sequence>
<protein>
    <submittedName>
        <fullName evidence="1">Uncharacterized protein</fullName>
    </submittedName>
</protein>
<reference evidence="1" key="1">
    <citation type="journal article" date="2019" name="MBio">
        <title>Virus Genomes from Deep Sea Sediments Expand the Ocean Megavirome and Support Independent Origins of Viral Gigantism.</title>
        <authorList>
            <person name="Backstrom D."/>
            <person name="Yutin N."/>
            <person name="Jorgensen S.L."/>
            <person name="Dharamshi J."/>
            <person name="Homa F."/>
            <person name="Zaremba-Niedwiedzka K."/>
            <person name="Spang A."/>
            <person name="Wolf Y.I."/>
            <person name="Koonin E.V."/>
            <person name="Ettema T.J."/>
        </authorList>
    </citation>
    <scope>NUCLEOTIDE SEQUENCE</scope>
</reference>
<proteinExistence type="predicted"/>
<organism evidence="1">
    <name type="scientific">Marseillevirus LCMAC102</name>
    <dbReference type="NCBI Taxonomy" id="2506603"/>
    <lineage>
        <taxon>Viruses</taxon>
        <taxon>Varidnaviria</taxon>
        <taxon>Bamfordvirae</taxon>
        <taxon>Nucleocytoviricota</taxon>
        <taxon>Megaviricetes</taxon>
        <taxon>Pimascovirales</taxon>
        <taxon>Pimascovirales incertae sedis</taxon>
        <taxon>Marseilleviridae</taxon>
    </lineage>
</organism>
<accession>A0A481YTA0</accession>
<gene>
    <name evidence="1" type="ORF">LCMAC102_02630</name>
</gene>